<dbReference type="Ensembl" id="ENSUMAT00000008927.1">
    <property type="protein sequence ID" value="ENSUMAP00000007445.1"/>
    <property type="gene ID" value="ENSUMAG00000005752.1"/>
</dbReference>
<evidence type="ECO:0000313" key="2">
    <source>
        <dbReference type="Ensembl" id="ENSUMAP00000007445"/>
    </source>
</evidence>
<dbReference type="PANTHER" id="PTHR12287:SF20">
    <property type="entry name" value="EPIDERMAL GROWTH FACTOR RECEPTOR KINASE SUBSTRATE 8-LIKE PROTEIN 2"/>
    <property type="match status" value="1"/>
</dbReference>
<dbReference type="InterPro" id="IPR039801">
    <property type="entry name" value="EPS8-like"/>
</dbReference>
<evidence type="ECO:0000256" key="1">
    <source>
        <dbReference type="SAM" id="MobiDB-lite"/>
    </source>
</evidence>
<feature type="compositionally biased region" description="Polar residues" evidence="1">
    <location>
        <begin position="99"/>
        <end position="113"/>
    </location>
</feature>
<dbReference type="GO" id="GO:0003779">
    <property type="term" value="F:actin binding"/>
    <property type="evidence" value="ECO:0007669"/>
    <property type="project" value="TreeGrafter"/>
</dbReference>
<dbReference type="GO" id="GO:0031982">
    <property type="term" value="C:vesicle"/>
    <property type="evidence" value="ECO:0007669"/>
    <property type="project" value="TreeGrafter"/>
</dbReference>
<dbReference type="PANTHER" id="PTHR12287">
    <property type="entry name" value="EPIDERMAL GROWTH FACTOR RECEPTOR KINASE SUBSTRATE EPS8-RELATED PROTEIN"/>
    <property type="match status" value="1"/>
</dbReference>
<dbReference type="GeneTree" id="ENSGT00940000160990"/>
<accession>A0A452THN2</accession>
<dbReference type="GO" id="GO:0032587">
    <property type="term" value="C:ruffle membrane"/>
    <property type="evidence" value="ECO:0007669"/>
    <property type="project" value="TreeGrafter"/>
</dbReference>
<dbReference type="GO" id="GO:0007266">
    <property type="term" value="P:Rho protein signal transduction"/>
    <property type="evidence" value="ECO:0007669"/>
    <property type="project" value="TreeGrafter"/>
</dbReference>
<protein>
    <submittedName>
        <fullName evidence="2">Uncharacterized protein</fullName>
    </submittedName>
</protein>
<proteinExistence type="predicted"/>
<dbReference type="GO" id="GO:0035023">
    <property type="term" value="P:regulation of Rho protein signal transduction"/>
    <property type="evidence" value="ECO:0007669"/>
    <property type="project" value="TreeGrafter"/>
</dbReference>
<sequence length="143" mass="15669">MTLWESLGEMWTRPRSEWPREPQVPLYVPNFHSGWEPPLDVLQEAPWEVEGLASAPDDEVRAPLAPPQTAGHLPSPPLLTSSAHLCPLPSPHTKPRCSFSPQPTLVNRPSFRNSPKHSLVSEPTAPPPGDPLPPVSSSHAHRG</sequence>
<feature type="compositionally biased region" description="Pro residues" evidence="1">
    <location>
        <begin position="124"/>
        <end position="134"/>
    </location>
</feature>
<dbReference type="AlphaFoldDB" id="A0A452THN2"/>
<name>A0A452THN2_URSMA</name>
<reference evidence="2" key="1">
    <citation type="submission" date="2019-03" db="UniProtKB">
        <authorList>
            <consortium name="Ensembl"/>
        </authorList>
    </citation>
    <scope>IDENTIFICATION</scope>
</reference>
<organism evidence="2">
    <name type="scientific">Ursus maritimus</name>
    <name type="common">Polar bear</name>
    <name type="synonym">Thalarctos maritimus</name>
    <dbReference type="NCBI Taxonomy" id="29073"/>
    <lineage>
        <taxon>Eukaryota</taxon>
        <taxon>Metazoa</taxon>
        <taxon>Chordata</taxon>
        <taxon>Craniata</taxon>
        <taxon>Vertebrata</taxon>
        <taxon>Euteleostomi</taxon>
        <taxon>Mammalia</taxon>
        <taxon>Eutheria</taxon>
        <taxon>Laurasiatheria</taxon>
        <taxon>Carnivora</taxon>
        <taxon>Caniformia</taxon>
        <taxon>Ursidae</taxon>
        <taxon>Ursus</taxon>
    </lineage>
</organism>
<feature type="region of interest" description="Disordered" evidence="1">
    <location>
        <begin position="52"/>
        <end position="143"/>
    </location>
</feature>
<dbReference type="GO" id="GO:1900029">
    <property type="term" value="P:positive regulation of ruffle assembly"/>
    <property type="evidence" value="ECO:0007669"/>
    <property type="project" value="TreeGrafter"/>
</dbReference>